<accession>A0A1H1A0P5</accession>
<evidence type="ECO:0000256" key="1">
    <source>
        <dbReference type="ARBA" id="ARBA00000085"/>
    </source>
</evidence>
<dbReference type="SUPFAM" id="SSF55874">
    <property type="entry name" value="ATPase domain of HSP90 chaperone/DNA topoisomerase II/histidine kinase"/>
    <property type="match status" value="1"/>
</dbReference>
<dbReference type="Pfam" id="PF02518">
    <property type="entry name" value="HATPase_c"/>
    <property type="match status" value="1"/>
</dbReference>
<dbReference type="RefSeq" id="WP_083339539.1">
    <property type="nucleotide sequence ID" value="NZ_CP018863.1"/>
</dbReference>
<dbReference type="EMBL" id="FNKH01000002">
    <property type="protein sequence ID" value="SDQ33238.1"/>
    <property type="molecule type" value="Genomic_DNA"/>
</dbReference>
<keyword evidence="10" id="KW-0812">Transmembrane</keyword>
<protein>
    <recommendedName>
        <fullName evidence="2">histidine kinase</fullName>
        <ecNumber evidence="2">2.7.13.3</ecNumber>
    </recommendedName>
</protein>
<dbReference type="PANTHER" id="PTHR24421">
    <property type="entry name" value="NITRATE/NITRITE SENSOR PROTEIN NARX-RELATED"/>
    <property type="match status" value="1"/>
</dbReference>
<comment type="catalytic activity">
    <reaction evidence="1">
        <text>ATP + protein L-histidine = ADP + protein N-phospho-L-histidine.</text>
        <dbReference type="EC" id="2.7.13.3"/>
    </reaction>
</comment>
<name>A0A1H1A0P5_9MICC</name>
<dbReference type="GO" id="GO:0000155">
    <property type="term" value="F:phosphorelay sensor kinase activity"/>
    <property type="evidence" value="ECO:0007669"/>
    <property type="project" value="InterPro"/>
</dbReference>
<dbReference type="PROSITE" id="PS50109">
    <property type="entry name" value="HIS_KIN"/>
    <property type="match status" value="1"/>
</dbReference>
<evidence type="ECO:0000259" key="11">
    <source>
        <dbReference type="PROSITE" id="PS50109"/>
    </source>
</evidence>
<evidence type="ECO:0000256" key="5">
    <source>
        <dbReference type="ARBA" id="ARBA00022741"/>
    </source>
</evidence>
<dbReference type="GO" id="GO:0005524">
    <property type="term" value="F:ATP binding"/>
    <property type="evidence" value="ECO:0007669"/>
    <property type="project" value="UniProtKB-KW"/>
</dbReference>
<dbReference type="Gene3D" id="1.20.5.1930">
    <property type="match status" value="1"/>
</dbReference>
<dbReference type="Gene3D" id="3.30.565.10">
    <property type="entry name" value="Histidine kinase-like ATPase, C-terminal domain"/>
    <property type="match status" value="1"/>
</dbReference>
<dbReference type="Proteomes" id="UP000181917">
    <property type="component" value="Unassembled WGS sequence"/>
</dbReference>
<dbReference type="InterPro" id="IPR005467">
    <property type="entry name" value="His_kinase_dom"/>
</dbReference>
<dbReference type="InterPro" id="IPR036890">
    <property type="entry name" value="HATPase_C_sf"/>
</dbReference>
<feature type="compositionally biased region" description="Low complexity" evidence="9">
    <location>
        <begin position="14"/>
        <end position="55"/>
    </location>
</feature>
<keyword evidence="10" id="KW-1133">Transmembrane helix</keyword>
<keyword evidence="6 12" id="KW-0418">Kinase</keyword>
<keyword evidence="8" id="KW-0902">Two-component regulatory system</keyword>
<dbReference type="InterPro" id="IPR003594">
    <property type="entry name" value="HATPase_dom"/>
</dbReference>
<evidence type="ECO:0000313" key="12">
    <source>
        <dbReference type="EMBL" id="SDQ33238.1"/>
    </source>
</evidence>
<feature type="region of interest" description="Disordered" evidence="9">
    <location>
        <begin position="1"/>
        <end position="74"/>
    </location>
</feature>
<evidence type="ECO:0000256" key="9">
    <source>
        <dbReference type="SAM" id="MobiDB-lite"/>
    </source>
</evidence>
<sequence length="525" mass="56675">MASPARGVRDGASADEVSAEAGSSAESASPVSSSAAPSSPEPAAAEPASVTPVSANQFSPEGPAADPDSGRRTKKKWWPLAAAPSGATGASNPNAPHLVPENSEMRRAIWRFLIGSLATLLIVVVPVVIGASAISRQQAIDHAIERTQSTADFAVAPFIDERLLAGEPGALDRMDRLLQPRFERHRILRIKVWSADGVIIYSDERSLIGQQFDLQPWQQELLAGDHPGIAHFEPQTGFENTFESGQGEMLEVYVATGTTGSEPVLYETYYQPDEVRADEREMMLGILPPVLGALAVLQLVQLVPALRMARRLQRDSATRRQLLQRAIESSELERQRLARDLHDDVIQDLSGVAYALESFELQDQPPSKEFLARTRTLVQDNISALRGITTELYPPDLADLGLAGALERLGDPVRARGLEWHLRVVGDPAPDAQQAALLYRAAREAITNAIKHARASVISVELSRSGDRLQLAVYDDGTGFERSSGAPEGHLGLQILQDTVSAAGGRLDLHTAPRQGTEVLVSLPV</sequence>
<dbReference type="InterPro" id="IPR050482">
    <property type="entry name" value="Sensor_HK_TwoCompSys"/>
</dbReference>
<evidence type="ECO:0000256" key="6">
    <source>
        <dbReference type="ARBA" id="ARBA00022777"/>
    </source>
</evidence>
<evidence type="ECO:0000256" key="10">
    <source>
        <dbReference type="SAM" id="Phobius"/>
    </source>
</evidence>
<dbReference type="InterPro" id="IPR011712">
    <property type="entry name" value="Sig_transdc_His_kin_sub3_dim/P"/>
</dbReference>
<dbReference type="PANTHER" id="PTHR24421:SF10">
    <property type="entry name" value="NITRATE_NITRITE SENSOR PROTEIN NARQ"/>
    <property type="match status" value="1"/>
</dbReference>
<keyword evidence="10" id="KW-0472">Membrane</keyword>
<dbReference type="EC" id="2.7.13.3" evidence="2"/>
<reference evidence="12 13" key="1">
    <citation type="submission" date="2016-10" db="EMBL/GenBank/DDBJ databases">
        <authorList>
            <person name="de Groot N.N."/>
        </authorList>
    </citation>
    <scope>NUCLEOTIDE SEQUENCE [LARGE SCALE GENOMIC DNA]</scope>
    <source>
        <strain evidence="12 13">DSM 20117</strain>
    </source>
</reference>
<dbReference type="STRING" id="37928.SAMN04489742_0680"/>
<proteinExistence type="predicted"/>
<keyword evidence="5" id="KW-0547">Nucleotide-binding</keyword>
<keyword evidence="7" id="KW-0067">ATP-binding</keyword>
<dbReference type="GO" id="GO:0046983">
    <property type="term" value="F:protein dimerization activity"/>
    <property type="evidence" value="ECO:0007669"/>
    <property type="project" value="InterPro"/>
</dbReference>
<dbReference type="GO" id="GO:0016020">
    <property type="term" value="C:membrane"/>
    <property type="evidence" value="ECO:0007669"/>
    <property type="project" value="InterPro"/>
</dbReference>
<keyword evidence="4" id="KW-0808">Transferase</keyword>
<dbReference type="SMART" id="SM00387">
    <property type="entry name" value="HATPase_c"/>
    <property type="match status" value="1"/>
</dbReference>
<dbReference type="AlphaFoldDB" id="A0A1H1A0P5"/>
<dbReference type="Pfam" id="PF07730">
    <property type="entry name" value="HisKA_3"/>
    <property type="match status" value="1"/>
</dbReference>
<evidence type="ECO:0000256" key="4">
    <source>
        <dbReference type="ARBA" id="ARBA00022679"/>
    </source>
</evidence>
<gene>
    <name evidence="12" type="ORF">SAMN04489742_0680</name>
</gene>
<feature type="transmembrane region" description="Helical" evidence="10">
    <location>
        <begin position="112"/>
        <end position="134"/>
    </location>
</feature>
<evidence type="ECO:0000256" key="3">
    <source>
        <dbReference type="ARBA" id="ARBA00022553"/>
    </source>
</evidence>
<keyword evidence="13" id="KW-1185">Reference proteome</keyword>
<keyword evidence="3" id="KW-0597">Phosphoprotein</keyword>
<evidence type="ECO:0000256" key="2">
    <source>
        <dbReference type="ARBA" id="ARBA00012438"/>
    </source>
</evidence>
<evidence type="ECO:0000256" key="7">
    <source>
        <dbReference type="ARBA" id="ARBA00022840"/>
    </source>
</evidence>
<evidence type="ECO:0000313" key="13">
    <source>
        <dbReference type="Proteomes" id="UP000181917"/>
    </source>
</evidence>
<dbReference type="CDD" id="cd16917">
    <property type="entry name" value="HATPase_UhpB-NarQ-NarX-like"/>
    <property type="match status" value="1"/>
</dbReference>
<evidence type="ECO:0000256" key="8">
    <source>
        <dbReference type="ARBA" id="ARBA00023012"/>
    </source>
</evidence>
<dbReference type="OrthoDB" id="144293at2"/>
<feature type="domain" description="Histidine kinase" evidence="11">
    <location>
        <begin position="340"/>
        <end position="525"/>
    </location>
</feature>
<organism evidence="12 13">
    <name type="scientific">Crystallibacter crystallopoietes</name>
    <dbReference type="NCBI Taxonomy" id="37928"/>
    <lineage>
        <taxon>Bacteria</taxon>
        <taxon>Bacillati</taxon>
        <taxon>Actinomycetota</taxon>
        <taxon>Actinomycetes</taxon>
        <taxon>Micrococcales</taxon>
        <taxon>Micrococcaceae</taxon>
        <taxon>Crystallibacter</taxon>
    </lineage>
</organism>